<dbReference type="OrthoDB" id="3627384at2"/>
<evidence type="ECO:0000256" key="1">
    <source>
        <dbReference type="SAM" id="MobiDB-lite"/>
    </source>
</evidence>
<dbReference type="KEGG" id="ahg:AHOG_14840"/>
<feature type="region of interest" description="Disordered" evidence="1">
    <location>
        <begin position="131"/>
        <end position="177"/>
    </location>
</feature>
<keyword evidence="3" id="KW-1185">Reference proteome</keyword>
<accession>A0A221W4U5</accession>
<dbReference type="AlphaFoldDB" id="A0A221W4U5"/>
<organism evidence="2 3">
    <name type="scientific">Actinoalloteichus hoggarensis</name>
    <dbReference type="NCBI Taxonomy" id="1470176"/>
    <lineage>
        <taxon>Bacteria</taxon>
        <taxon>Bacillati</taxon>
        <taxon>Actinomycetota</taxon>
        <taxon>Actinomycetes</taxon>
        <taxon>Pseudonocardiales</taxon>
        <taxon>Pseudonocardiaceae</taxon>
        <taxon>Actinoalloteichus</taxon>
    </lineage>
</organism>
<sequence>MNDLRKLITLHARWYEFLERQDDATLAALVGGTARLAIVPGDDADADTPRAAAAVDPDPAPPTPRLLDPLQTAVHTLQTADSVEDRRGYLAALGFSVPDLRTVAKRCGLRGYSRLPRPELLEFLARGGAEPTPAATGLGRPAAADAGGATAEKGSRSSMTPTSDTSRPSDTSRSADAAAVAARLRQTETEEEGAAYLEAQDLDRDGLLAVAAELRLTRVARLSRPELRRRVLKQAIGARRKFAGLRKW</sequence>
<evidence type="ECO:0000313" key="2">
    <source>
        <dbReference type="EMBL" id="ASO20609.1"/>
    </source>
</evidence>
<protein>
    <submittedName>
        <fullName evidence="2">Uncharacterized protein</fullName>
    </submittedName>
</protein>
<dbReference type="EMBL" id="CP022521">
    <property type="protein sequence ID" value="ASO20609.1"/>
    <property type="molecule type" value="Genomic_DNA"/>
</dbReference>
<gene>
    <name evidence="2" type="ORF">AHOG_14840</name>
</gene>
<feature type="compositionally biased region" description="Low complexity" evidence="1">
    <location>
        <begin position="137"/>
        <end position="177"/>
    </location>
</feature>
<proteinExistence type="predicted"/>
<dbReference type="Proteomes" id="UP000204221">
    <property type="component" value="Chromosome"/>
</dbReference>
<name>A0A221W4U5_9PSEU</name>
<evidence type="ECO:0000313" key="3">
    <source>
        <dbReference type="Proteomes" id="UP000204221"/>
    </source>
</evidence>
<dbReference type="RefSeq" id="WP_093941911.1">
    <property type="nucleotide sequence ID" value="NZ_CP022521.1"/>
</dbReference>
<reference evidence="2 3" key="1">
    <citation type="submission" date="2017-07" db="EMBL/GenBank/DDBJ databases">
        <title>Complete genome sequence of Actinoalloteichus hoggarensis DSM 45943, type strain of Actinoalloteichus hoggarensis.</title>
        <authorList>
            <person name="Ruckert C."/>
            <person name="Nouioui I."/>
            <person name="Willmese J."/>
            <person name="van Wezel G."/>
            <person name="Klenk H.-P."/>
            <person name="Kalinowski J."/>
            <person name="Zotchev S.B."/>
        </authorList>
    </citation>
    <scope>NUCLEOTIDE SEQUENCE [LARGE SCALE GENOMIC DNA]</scope>
    <source>
        <strain evidence="2 3">DSM 45943</strain>
    </source>
</reference>